<dbReference type="Proteomes" id="UP001438707">
    <property type="component" value="Unassembled WGS sequence"/>
</dbReference>
<feature type="compositionally biased region" description="Polar residues" evidence="1">
    <location>
        <begin position="648"/>
        <end position="664"/>
    </location>
</feature>
<feature type="compositionally biased region" description="Acidic residues" evidence="1">
    <location>
        <begin position="482"/>
        <end position="491"/>
    </location>
</feature>
<dbReference type="AlphaFoldDB" id="A0AAW1RB14"/>
<evidence type="ECO:0000313" key="2">
    <source>
        <dbReference type="EMBL" id="KAK9831225.1"/>
    </source>
</evidence>
<feature type="region of interest" description="Disordered" evidence="1">
    <location>
        <begin position="1"/>
        <end position="40"/>
    </location>
</feature>
<feature type="region of interest" description="Disordered" evidence="1">
    <location>
        <begin position="562"/>
        <end position="687"/>
    </location>
</feature>
<evidence type="ECO:0000313" key="3">
    <source>
        <dbReference type="Proteomes" id="UP001438707"/>
    </source>
</evidence>
<dbReference type="EMBL" id="JALJOS010000014">
    <property type="protein sequence ID" value="KAK9831225.1"/>
    <property type="molecule type" value="Genomic_DNA"/>
</dbReference>
<feature type="compositionally biased region" description="Acidic residues" evidence="1">
    <location>
        <begin position="531"/>
        <end position="540"/>
    </location>
</feature>
<gene>
    <name evidence="2" type="ORF">WJX74_008296</name>
</gene>
<feature type="region of interest" description="Disordered" evidence="1">
    <location>
        <begin position="399"/>
        <end position="418"/>
    </location>
</feature>
<sequence>MLSSLSSSWESREPRLTSGEDALNKQVNTATCHNSGKGRIPTGSPKLKLAVWPFAGHGFSQWSVMDRAVPTGLKAEADVMQASMLDIGLSLASPTASMMGSFAPASLEDLAAGSLLQSPTASMLAGSETSSGFRPEHDDPVTCSSATSPTQQPLGRSDAGEDTHLGHSLGIGRHNGIAEHATHQFAASAAVLAATEGEMQQPKARCHPTLGDHAAAANGAAAANSNSQSAILPQDADQLPRPQYHRPQAHTDTAAAAADRSQFAGAWGDSYVNPGMTQDCSCPPEPLRHSSPQTTAADSSCCKDADLTDDELPCSGQAFLREPCKGLASVPAAALQRQHDCMAHCTGNGARPVQESPAAGSLKDIAAGPTSALQRQQAPLPNSRPGGPKPVRASPAAELLVDPPAGPTSTLQRQRIQPHHCRPDVLESQQKVLATTPVMQQHGTSIIPCSSLPGACPMLQPAAAKGEDCTTGPSILHGNYMEDPDMTEDDEPLHRGSGPTAIPPTPLSPSVGEETSKRLAAPLSSVHPQQVDEDDPDATQDDSPGLVHEVPMVELGQADEHHRTNPAVGDDQVNGTQVGSCREPAEMLQGSLQTPSWSPMSVADAHSQWGGNAHNTRPAVADAHPQREGGPLHSRSAMEADKGRPATHSATDISDTDAASTHQETATEDEPRVSPKRHGTKPVASPVSQCLPIGRRLRSALNLPAQKPMQKLTEPLRRYKITDPLEPADQPGRPSLANKENLSCGTAPVHPAVGLTRDLRGQGAASRMLQDSCSKVPECELPTMPYPLPAQNASHQEGVSALAAYERDRSSSAQGHVMPLMPMHSLPTATAQAEEQAACPAHPSSTVTVGSGHKDIHVDAQRHVLADLPLPLHIARPSSDPDDKTCGLGHASAEGHKKRPGAAFKRWRQKKVKRGSLQDIWSRKALQA</sequence>
<feature type="region of interest" description="Disordered" evidence="1">
    <location>
        <begin position="463"/>
        <end position="545"/>
    </location>
</feature>
<feature type="region of interest" description="Disordered" evidence="1">
    <location>
        <begin position="370"/>
        <end position="394"/>
    </location>
</feature>
<feature type="compositionally biased region" description="Polar residues" evidence="1">
    <location>
        <begin position="371"/>
        <end position="380"/>
    </location>
</feature>
<comment type="caution">
    <text evidence="2">The sequence shown here is derived from an EMBL/GenBank/DDBJ whole genome shotgun (WGS) entry which is preliminary data.</text>
</comment>
<feature type="region of interest" description="Disordered" evidence="1">
    <location>
        <begin position="121"/>
        <end position="172"/>
    </location>
</feature>
<name>A0AAW1RB14_9CHLO</name>
<feature type="compositionally biased region" description="Polar residues" evidence="1">
    <location>
        <begin position="121"/>
        <end position="132"/>
    </location>
</feature>
<accession>A0AAW1RB14</accession>
<reference evidence="2 3" key="1">
    <citation type="journal article" date="2024" name="Nat. Commun.">
        <title>Phylogenomics reveals the evolutionary origins of lichenization in chlorophyte algae.</title>
        <authorList>
            <person name="Puginier C."/>
            <person name="Libourel C."/>
            <person name="Otte J."/>
            <person name="Skaloud P."/>
            <person name="Haon M."/>
            <person name="Grisel S."/>
            <person name="Petersen M."/>
            <person name="Berrin J.G."/>
            <person name="Delaux P.M."/>
            <person name="Dal Grande F."/>
            <person name="Keller J."/>
        </authorList>
    </citation>
    <scope>NUCLEOTIDE SEQUENCE [LARGE SCALE GENOMIC DNA]</scope>
    <source>
        <strain evidence="2 3">SAG 2145</strain>
    </source>
</reference>
<feature type="compositionally biased region" description="Polar residues" evidence="1">
    <location>
        <begin position="142"/>
        <end position="154"/>
    </location>
</feature>
<feature type="region of interest" description="Disordered" evidence="1">
    <location>
        <begin position="876"/>
        <end position="910"/>
    </location>
</feature>
<organism evidence="2 3">
    <name type="scientific">Apatococcus lobatus</name>
    <dbReference type="NCBI Taxonomy" id="904363"/>
    <lineage>
        <taxon>Eukaryota</taxon>
        <taxon>Viridiplantae</taxon>
        <taxon>Chlorophyta</taxon>
        <taxon>core chlorophytes</taxon>
        <taxon>Trebouxiophyceae</taxon>
        <taxon>Chlorellales</taxon>
        <taxon>Chlorellaceae</taxon>
        <taxon>Apatococcus</taxon>
    </lineage>
</organism>
<protein>
    <submittedName>
        <fullName evidence="2">Uncharacterized protein</fullName>
    </submittedName>
</protein>
<feature type="compositionally biased region" description="Basic residues" evidence="1">
    <location>
        <begin position="896"/>
        <end position="910"/>
    </location>
</feature>
<evidence type="ECO:0000256" key="1">
    <source>
        <dbReference type="SAM" id="MobiDB-lite"/>
    </source>
</evidence>
<feature type="compositionally biased region" description="Polar residues" evidence="1">
    <location>
        <begin position="590"/>
        <end position="599"/>
    </location>
</feature>
<feature type="region of interest" description="Disordered" evidence="1">
    <location>
        <begin position="238"/>
        <end position="257"/>
    </location>
</feature>
<keyword evidence="3" id="KW-1185">Reference proteome</keyword>
<proteinExistence type="predicted"/>
<feature type="compositionally biased region" description="Polar residues" evidence="1">
    <location>
        <begin position="25"/>
        <end position="34"/>
    </location>
</feature>